<accession>A0A250XM80</accession>
<dbReference type="PANTHER" id="PTHR36342">
    <property type="entry name" value="PTB DOMAIN ENGULFMENT ADAPTER"/>
    <property type="match status" value="1"/>
</dbReference>
<proteinExistence type="predicted"/>
<name>A0A250XM80_9CHLO</name>
<dbReference type="PANTHER" id="PTHR36342:SF1">
    <property type="entry name" value="PTB DOMAIN ENGULFMENT ADAPTER"/>
    <property type="match status" value="1"/>
</dbReference>
<dbReference type="EMBL" id="BEGY01000113">
    <property type="protein sequence ID" value="GAX84002.1"/>
    <property type="molecule type" value="Genomic_DNA"/>
</dbReference>
<protein>
    <submittedName>
        <fullName evidence="1">Uncharacterized protein</fullName>
    </submittedName>
</protein>
<gene>
    <name evidence="1" type="ORF">CEUSTIGMA_g11427.t1</name>
</gene>
<sequence length="186" mass="20535">MLLAFCCNSHGRLTYGSKTFGCRRVVKIARVSCRAEQSVATQRWKKVYLGTSPLIGFELVDEVIPGALQLHHFIALKSDSNQFWILDFVPLNPTSPLTAITLASGGTATGQIRSKLMPRLTSGRTITLREIGELALSEGQEVESFIESFNRSWNIQLKLFSNDCTHYCNTLLPILTGKNGAITSDV</sequence>
<organism evidence="1 2">
    <name type="scientific">Chlamydomonas eustigma</name>
    <dbReference type="NCBI Taxonomy" id="1157962"/>
    <lineage>
        <taxon>Eukaryota</taxon>
        <taxon>Viridiplantae</taxon>
        <taxon>Chlorophyta</taxon>
        <taxon>core chlorophytes</taxon>
        <taxon>Chlorophyceae</taxon>
        <taxon>CS clade</taxon>
        <taxon>Chlamydomonadales</taxon>
        <taxon>Chlamydomonadaceae</taxon>
        <taxon>Chlamydomonas</taxon>
    </lineage>
</organism>
<reference evidence="1 2" key="1">
    <citation type="submission" date="2017-08" db="EMBL/GenBank/DDBJ databases">
        <title>Acidophilic green algal genome provides insights into adaptation to an acidic environment.</title>
        <authorList>
            <person name="Hirooka S."/>
            <person name="Hirose Y."/>
            <person name="Kanesaki Y."/>
            <person name="Higuchi S."/>
            <person name="Fujiwara T."/>
            <person name="Onuma R."/>
            <person name="Era A."/>
            <person name="Ohbayashi R."/>
            <person name="Uzuka A."/>
            <person name="Nozaki H."/>
            <person name="Yoshikawa H."/>
            <person name="Miyagishima S.Y."/>
        </authorList>
    </citation>
    <scope>NUCLEOTIDE SEQUENCE [LARGE SCALE GENOMIC DNA]</scope>
    <source>
        <strain evidence="1 2">NIES-2499</strain>
    </source>
</reference>
<evidence type="ECO:0000313" key="2">
    <source>
        <dbReference type="Proteomes" id="UP000232323"/>
    </source>
</evidence>
<dbReference type="Proteomes" id="UP000232323">
    <property type="component" value="Unassembled WGS sequence"/>
</dbReference>
<dbReference type="AlphaFoldDB" id="A0A250XM80"/>
<evidence type="ECO:0000313" key="1">
    <source>
        <dbReference type="EMBL" id="GAX84002.1"/>
    </source>
</evidence>
<keyword evidence="2" id="KW-1185">Reference proteome</keyword>
<dbReference type="OrthoDB" id="530022at2759"/>
<comment type="caution">
    <text evidence="1">The sequence shown here is derived from an EMBL/GenBank/DDBJ whole genome shotgun (WGS) entry which is preliminary data.</text>
</comment>